<protein>
    <recommendedName>
        <fullName evidence="2">inositol-phosphate phosphatase</fullName>
        <ecNumber evidence="2">3.1.3.25</ecNumber>
    </recommendedName>
</protein>
<gene>
    <name evidence="6" type="ORF">GCM10023191_079720</name>
</gene>
<evidence type="ECO:0000256" key="3">
    <source>
        <dbReference type="ARBA" id="ARBA00022723"/>
    </source>
</evidence>
<keyword evidence="3" id="KW-0479">Metal-binding</keyword>
<dbReference type="Gene3D" id="3.40.190.80">
    <property type="match status" value="1"/>
</dbReference>
<evidence type="ECO:0000256" key="4">
    <source>
        <dbReference type="ARBA" id="ARBA00022801"/>
    </source>
</evidence>
<reference evidence="7" key="1">
    <citation type="journal article" date="2019" name="Int. J. Syst. Evol. Microbiol.">
        <title>The Global Catalogue of Microorganisms (GCM) 10K type strain sequencing project: providing services to taxonomists for standard genome sequencing and annotation.</title>
        <authorList>
            <consortium name="The Broad Institute Genomics Platform"/>
            <consortium name="The Broad Institute Genome Sequencing Center for Infectious Disease"/>
            <person name="Wu L."/>
            <person name="Ma J."/>
        </authorList>
    </citation>
    <scope>NUCLEOTIDE SEQUENCE [LARGE SCALE GENOMIC DNA]</scope>
    <source>
        <strain evidence="7">JCM 17933</strain>
    </source>
</reference>
<dbReference type="EC" id="3.1.3.25" evidence="2"/>
<dbReference type="InterPro" id="IPR020583">
    <property type="entry name" value="Inositol_monoP_metal-BS"/>
</dbReference>
<dbReference type="PANTHER" id="PTHR20854">
    <property type="entry name" value="INOSITOL MONOPHOSPHATASE"/>
    <property type="match status" value="1"/>
</dbReference>
<dbReference type="InterPro" id="IPR020550">
    <property type="entry name" value="Inositol_monophosphatase_CS"/>
</dbReference>
<organism evidence="6 7">
    <name type="scientific">Actinoallomurus oryzae</name>
    <dbReference type="NCBI Taxonomy" id="502180"/>
    <lineage>
        <taxon>Bacteria</taxon>
        <taxon>Bacillati</taxon>
        <taxon>Actinomycetota</taxon>
        <taxon>Actinomycetes</taxon>
        <taxon>Streptosporangiales</taxon>
        <taxon>Thermomonosporaceae</taxon>
        <taxon>Actinoallomurus</taxon>
    </lineage>
</organism>
<dbReference type="PROSITE" id="PS00629">
    <property type="entry name" value="IMP_1"/>
    <property type="match status" value="1"/>
</dbReference>
<proteinExistence type="predicted"/>
<comment type="caution">
    <text evidence="6">The sequence shown here is derived from an EMBL/GenBank/DDBJ whole genome shotgun (WGS) entry which is preliminary data.</text>
</comment>
<evidence type="ECO:0000256" key="2">
    <source>
        <dbReference type="ARBA" id="ARBA00013106"/>
    </source>
</evidence>
<dbReference type="Pfam" id="PF00459">
    <property type="entry name" value="Inositol_P"/>
    <property type="match status" value="1"/>
</dbReference>
<dbReference type="RefSeq" id="WP_345472952.1">
    <property type="nucleotide sequence ID" value="NZ_BAABHF010000048.1"/>
</dbReference>
<keyword evidence="4" id="KW-0378">Hydrolase</keyword>
<name>A0ABP8QYB2_9ACTN</name>
<dbReference type="PANTHER" id="PTHR20854:SF4">
    <property type="entry name" value="INOSITOL-1-MONOPHOSPHATASE-RELATED"/>
    <property type="match status" value="1"/>
</dbReference>
<keyword evidence="7" id="KW-1185">Reference proteome</keyword>
<comment type="catalytic activity">
    <reaction evidence="1">
        <text>a myo-inositol phosphate + H2O = myo-inositol + phosphate</text>
        <dbReference type="Rhea" id="RHEA:24056"/>
        <dbReference type="ChEBI" id="CHEBI:15377"/>
        <dbReference type="ChEBI" id="CHEBI:17268"/>
        <dbReference type="ChEBI" id="CHEBI:43474"/>
        <dbReference type="ChEBI" id="CHEBI:84139"/>
        <dbReference type="EC" id="3.1.3.25"/>
    </reaction>
</comment>
<dbReference type="PRINTS" id="PR00377">
    <property type="entry name" value="IMPHPHTASES"/>
</dbReference>
<sequence length="274" mass="28630">MTASPGALVPVALEAVALAGDLIRSRRPGTLTAKGDRDMASELDFAVERAVRARLRLRTPEVAVLGEEEGVTGRYDGDLLWALDPIDGTANFVHGLPLTGVSLGLLRGDRPVLGVIDLPFLGARYWAVEHAGAYEGDRRISASRTGGLREAIVAIGDYAVGAGAEEQNALRLALTERLAGRVQRVRMLGSAAIDLAWVAEGKLDACVALSNNPWDTAAGVVIAREAGAVVIDLDGSDHTAASAATIAVAPRVAGELLDLVQSWRQVAPPHARGA</sequence>
<dbReference type="InterPro" id="IPR000760">
    <property type="entry name" value="Inositol_monophosphatase-like"/>
</dbReference>
<keyword evidence="5" id="KW-0460">Magnesium</keyword>
<dbReference type="Gene3D" id="3.30.540.10">
    <property type="entry name" value="Fructose-1,6-Bisphosphatase, subunit A, domain 1"/>
    <property type="match status" value="1"/>
</dbReference>
<evidence type="ECO:0000313" key="7">
    <source>
        <dbReference type="Proteomes" id="UP001500503"/>
    </source>
</evidence>
<evidence type="ECO:0000256" key="5">
    <source>
        <dbReference type="ARBA" id="ARBA00022842"/>
    </source>
</evidence>
<dbReference type="EMBL" id="BAABHF010000048">
    <property type="protein sequence ID" value="GAA4513113.1"/>
    <property type="molecule type" value="Genomic_DNA"/>
</dbReference>
<dbReference type="CDD" id="cd01637">
    <property type="entry name" value="IMPase_like"/>
    <property type="match status" value="1"/>
</dbReference>
<evidence type="ECO:0000313" key="6">
    <source>
        <dbReference type="EMBL" id="GAA4513113.1"/>
    </source>
</evidence>
<accession>A0ABP8QYB2</accession>
<dbReference type="Proteomes" id="UP001500503">
    <property type="component" value="Unassembled WGS sequence"/>
</dbReference>
<evidence type="ECO:0000256" key="1">
    <source>
        <dbReference type="ARBA" id="ARBA00001033"/>
    </source>
</evidence>
<dbReference type="PROSITE" id="PS00630">
    <property type="entry name" value="IMP_2"/>
    <property type="match status" value="1"/>
</dbReference>
<dbReference type="SUPFAM" id="SSF56655">
    <property type="entry name" value="Carbohydrate phosphatase"/>
    <property type="match status" value="1"/>
</dbReference>